<dbReference type="Proteomes" id="UP000199340">
    <property type="component" value="Unassembled WGS sequence"/>
</dbReference>
<gene>
    <name evidence="2" type="ORF">SAMN05421850_102298</name>
</gene>
<dbReference type="EMBL" id="FNEB01000002">
    <property type="protein sequence ID" value="SDI35338.1"/>
    <property type="molecule type" value="Genomic_DNA"/>
</dbReference>
<dbReference type="InterPro" id="IPR029062">
    <property type="entry name" value="Class_I_gatase-like"/>
</dbReference>
<evidence type="ECO:0000313" key="2">
    <source>
        <dbReference type="EMBL" id="SDI35338.1"/>
    </source>
</evidence>
<keyword evidence="2" id="KW-0315">Glutamine amidotransferase</keyword>
<keyword evidence="3" id="KW-1185">Reference proteome</keyword>
<dbReference type="InterPro" id="IPR017926">
    <property type="entry name" value="GATASE"/>
</dbReference>
<dbReference type="GO" id="GO:0005829">
    <property type="term" value="C:cytosol"/>
    <property type="evidence" value="ECO:0007669"/>
    <property type="project" value="TreeGrafter"/>
</dbReference>
<evidence type="ECO:0000313" key="3">
    <source>
        <dbReference type="Proteomes" id="UP000199340"/>
    </source>
</evidence>
<dbReference type="PROSITE" id="PS51273">
    <property type="entry name" value="GATASE_TYPE_1"/>
    <property type="match status" value="1"/>
</dbReference>
<dbReference type="CDD" id="cd01741">
    <property type="entry name" value="GATase1_1"/>
    <property type="match status" value="1"/>
</dbReference>
<dbReference type="STRING" id="490829.SAMN05421850_102298"/>
<dbReference type="PRINTS" id="PR00099">
    <property type="entry name" value="CPSGATASE"/>
</dbReference>
<evidence type="ECO:0000259" key="1">
    <source>
        <dbReference type="Pfam" id="PF00117"/>
    </source>
</evidence>
<protein>
    <submittedName>
        <fullName evidence="2">GMP synthase-Glutamine amidotransferase</fullName>
    </submittedName>
</protein>
<keyword evidence="2" id="KW-0808">Transferase</keyword>
<dbReference type="SUPFAM" id="SSF52317">
    <property type="entry name" value="Class I glutamine amidotransferase-like"/>
    <property type="match status" value="1"/>
</dbReference>
<dbReference type="PANTHER" id="PTHR42695">
    <property type="entry name" value="GLUTAMINE AMIDOTRANSFERASE YLR126C-RELATED"/>
    <property type="match status" value="1"/>
</dbReference>
<dbReference type="AlphaFoldDB" id="A0A1G8JW02"/>
<accession>A0A1G8JW02</accession>
<reference evidence="2 3" key="1">
    <citation type="submission" date="2016-10" db="EMBL/GenBank/DDBJ databases">
        <authorList>
            <person name="de Groot N.N."/>
        </authorList>
    </citation>
    <scope>NUCLEOTIDE SEQUENCE [LARGE SCALE GENOMIC DNA]</scope>
    <source>
        <strain evidence="2 3">DSM 28010</strain>
    </source>
</reference>
<proteinExistence type="predicted"/>
<dbReference type="GO" id="GO:0016740">
    <property type="term" value="F:transferase activity"/>
    <property type="evidence" value="ECO:0007669"/>
    <property type="project" value="UniProtKB-KW"/>
</dbReference>
<dbReference type="PANTHER" id="PTHR42695:SF5">
    <property type="entry name" value="GLUTAMINE AMIDOTRANSFERASE YLR126C-RELATED"/>
    <property type="match status" value="1"/>
</dbReference>
<dbReference type="RefSeq" id="WP_090027675.1">
    <property type="nucleotide sequence ID" value="NZ_FNEB01000002.1"/>
</dbReference>
<organism evidence="2 3">
    <name type="scientific">Lutimaribacter saemankumensis</name>
    <dbReference type="NCBI Taxonomy" id="490829"/>
    <lineage>
        <taxon>Bacteria</taxon>
        <taxon>Pseudomonadati</taxon>
        <taxon>Pseudomonadota</taxon>
        <taxon>Alphaproteobacteria</taxon>
        <taxon>Rhodobacterales</taxon>
        <taxon>Roseobacteraceae</taxon>
        <taxon>Lutimaribacter</taxon>
    </lineage>
</organism>
<dbReference type="OrthoDB" id="7365442at2"/>
<name>A0A1G8JW02_9RHOB</name>
<dbReference type="Gene3D" id="3.40.50.880">
    <property type="match status" value="1"/>
</dbReference>
<dbReference type="InterPro" id="IPR044992">
    <property type="entry name" value="ChyE-like"/>
</dbReference>
<sequence>MRLATLVTNTDESDFAHARDMDDVKFAKLIAMVRPDWTVEAFSVKDGEFPESLDGFDGVMITGSPASVHDGEPWIARLEELIRQMVGRGIPVFGACFGHQAIAKALGGTVGYNPDGWEMGRIETEVVDPAPWMQDAPAKMGLYAAHKEQVIEPPAGVRILTQTPGCPVGGFAIGGHVYTTQYHPEIEPEFMADLLDELADELPGDVVDRGRHSLDKLPDQKAFAETIARFFEQARS</sequence>
<feature type="domain" description="Glutamine amidotransferase" evidence="1">
    <location>
        <begin position="51"/>
        <end position="188"/>
    </location>
</feature>
<dbReference type="Pfam" id="PF00117">
    <property type="entry name" value="GATase"/>
    <property type="match status" value="1"/>
</dbReference>